<proteinExistence type="predicted"/>
<reference evidence="1 2" key="1">
    <citation type="submission" date="2019-05" db="EMBL/GenBank/DDBJ databases">
        <title>Emergence of the Ug99 lineage of the wheat stem rust pathogen through somatic hybridization.</title>
        <authorList>
            <person name="Li F."/>
            <person name="Upadhyaya N.M."/>
            <person name="Sperschneider J."/>
            <person name="Matny O."/>
            <person name="Nguyen-Phuc H."/>
            <person name="Mago R."/>
            <person name="Raley C."/>
            <person name="Miller M.E."/>
            <person name="Silverstein K.A.T."/>
            <person name="Henningsen E."/>
            <person name="Hirsch C.D."/>
            <person name="Visser B."/>
            <person name="Pretorius Z.A."/>
            <person name="Steffenson B.J."/>
            <person name="Schwessinger B."/>
            <person name="Dodds P.N."/>
            <person name="Figueroa M."/>
        </authorList>
    </citation>
    <scope>NUCLEOTIDE SEQUENCE [LARGE SCALE GENOMIC DNA]</scope>
    <source>
        <strain evidence="1">21-0</strain>
    </source>
</reference>
<dbReference type="EMBL" id="VSWC01000197">
    <property type="protein sequence ID" value="KAA1065068.1"/>
    <property type="molecule type" value="Genomic_DNA"/>
</dbReference>
<evidence type="ECO:0000313" key="1">
    <source>
        <dbReference type="EMBL" id="KAA1065068.1"/>
    </source>
</evidence>
<dbReference type="AlphaFoldDB" id="A0A5B0LNB0"/>
<accession>A0A5B0LNB0</accession>
<dbReference type="Proteomes" id="UP000324748">
    <property type="component" value="Unassembled WGS sequence"/>
</dbReference>
<gene>
    <name evidence="1" type="ORF">PGT21_023697</name>
</gene>
<keyword evidence="2" id="KW-1185">Reference proteome</keyword>
<organism evidence="1 2">
    <name type="scientific">Puccinia graminis f. sp. tritici</name>
    <dbReference type="NCBI Taxonomy" id="56615"/>
    <lineage>
        <taxon>Eukaryota</taxon>
        <taxon>Fungi</taxon>
        <taxon>Dikarya</taxon>
        <taxon>Basidiomycota</taxon>
        <taxon>Pucciniomycotina</taxon>
        <taxon>Pucciniomycetes</taxon>
        <taxon>Pucciniales</taxon>
        <taxon>Pucciniaceae</taxon>
        <taxon>Puccinia</taxon>
    </lineage>
</organism>
<comment type="caution">
    <text evidence="1">The sequence shown here is derived from an EMBL/GenBank/DDBJ whole genome shotgun (WGS) entry which is preliminary data.</text>
</comment>
<name>A0A5B0LNB0_PUCGR</name>
<evidence type="ECO:0000313" key="2">
    <source>
        <dbReference type="Proteomes" id="UP000324748"/>
    </source>
</evidence>
<protein>
    <submittedName>
        <fullName evidence="1">Uncharacterized protein</fullName>
    </submittedName>
</protein>
<sequence length="567" mass="64903">MGFLLIFKKQLMRISLGASIYVFTVTPAMVLSMGQPLHPHEQSVAALEQLYQPAAIYSGPIPSNAADSLGEKNLLQSANFKKDSGSAILIDLETAQTSAQQNNILDFKHPHSSALTFRPSSNFVDGKLPIAEGDNTVPLGSNHSQLSWLDTSSSVEYDLLVPLFLKYLTDFTDKTKSAYHFKPTDLKQLEHPSYRILIHIKAKTQFIKILDRHDVIRPLDELTILYQKLMRSIYGLQVQEFSKFKGQNFDQMLTVYFENIFQWLNAQIFSPDKSLPICGSPHIRLTEKDFEKATLGNIQMKLLDFFSQGGSPSEMASAVIGAYHKHLQDLESKYQPGMSYIQNQHRIHMSHNVHQIFLILSNLDTKETKINSPKIENEREMFSKLLHQTWETLPKGVSKYSLKDENPILPIGVSRSNHVQILKSQIGEPIEPDALLSILKTIIESVCLLHKTFLKKLPRKVANYAKVSDLIHWFAQQITIQTEYGLPIWGYIRHEINNWNSYKFSPLWLSLVQYISESRNHPMSNLNELRAFVLAIWYDELFSPNEFKQLTEQKKKSGVLGRKFKIK</sequence>